<evidence type="ECO:0000256" key="1">
    <source>
        <dbReference type="SAM" id="Phobius"/>
    </source>
</evidence>
<dbReference type="RefSeq" id="WP_260560101.1">
    <property type="nucleotide sequence ID" value="NZ_BAABEC010000026.1"/>
</dbReference>
<reference evidence="2" key="1">
    <citation type="submission" date="2022-09" db="EMBL/GenBank/DDBJ databases">
        <title>genome sequence of Deinococcus rubellus.</title>
        <authorList>
            <person name="Srinivasan S."/>
        </authorList>
    </citation>
    <scope>NUCLEOTIDE SEQUENCE</scope>
    <source>
        <strain evidence="2">Ant6</strain>
    </source>
</reference>
<evidence type="ECO:0000313" key="2">
    <source>
        <dbReference type="EMBL" id="UWX63822.1"/>
    </source>
</evidence>
<proteinExistence type="predicted"/>
<keyword evidence="1" id="KW-0472">Membrane</keyword>
<evidence type="ECO:0000313" key="3">
    <source>
        <dbReference type="Proteomes" id="UP001060261"/>
    </source>
</evidence>
<gene>
    <name evidence="2" type="ORF">N0D28_13980</name>
</gene>
<dbReference type="EMBL" id="CP104213">
    <property type="protein sequence ID" value="UWX63822.1"/>
    <property type="molecule type" value="Genomic_DNA"/>
</dbReference>
<feature type="transmembrane region" description="Helical" evidence="1">
    <location>
        <begin position="20"/>
        <end position="39"/>
    </location>
</feature>
<protein>
    <submittedName>
        <fullName evidence="2">Uncharacterized protein</fullName>
    </submittedName>
</protein>
<keyword evidence="1" id="KW-0812">Transmembrane</keyword>
<accession>A0ABY5YI91</accession>
<name>A0ABY5YI91_9DEIO</name>
<keyword evidence="1" id="KW-1133">Transmembrane helix</keyword>
<keyword evidence="3" id="KW-1185">Reference proteome</keyword>
<sequence>MIRFQRHDALHPEKETTVDLNLLPLLVFAVGYFITRSLLGALPDKT</sequence>
<organism evidence="2 3">
    <name type="scientific">Deinococcus rubellus</name>
    <dbReference type="NCBI Taxonomy" id="1889240"/>
    <lineage>
        <taxon>Bacteria</taxon>
        <taxon>Thermotogati</taxon>
        <taxon>Deinococcota</taxon>
        <taxon>Deinococci</taxon>
        <taxon>Deinococcales</taxon>
        <taxon>Deinococcaceae</taxon>
        <taxon>Deinococcus</taxon>
    </lineage>
</organism>
<dbReference type="Proteomes" id="UP001060261">
    <property type="component" value="Chromosome"/>
</dbReference>